<dbReference type="RefSeq" id="WP_112134840.1">
    <property type="nucleotide sequence ID" value="NZ_CP016181.1"/>
</dbReference>
<evidence type="ECO:0000313" key="4">
    <source>
        <dbReference type="EMBL" id="AWX98659.1"/>
    </source>
</evidence>
<dbReference type="GO" id="GO:0000160">
    <property type="term" value="P:phosphorelay signal transduction system"/>
    <property type="evidence" value="ECO:0007669"/>
    <property type="project" value="UniProtKB-KW"/>
</dbReference>
<dbReference type="SUPFAM" id="SSF47226">
    <property type="entry name" value="Histidine-containing phosphotransfer domain, HPT domain"/>
    <property type="match status" value="1"/>
</dbReference>
<evidence type="ECO:0000259" key="3">
    <source>
        <dbReference type="PROSITE" id="PS50894"/>
    </source>
</evidence>
<dbReference type="EMBL" id="CP016181">
    <property type="protein sequence ID" value="AWX98659.1"/>
    <property type="molecule type" value="Genomic_DNA"/>
</dbReference>
<dbReference type="AlphaFoldDB" id="A0A2Z4PMH3"/>
<dbReference type="InterPro" id="IPR008207">
    <property type="entry name" value="Sig_transdc_His_kin_Hpt_dom"/>
</dbReference>
<accession>A0A2Z4PMH3</accession>
<keyword evidence="1" id="KW-0902">Two-component regulatory system</keyword>
<proteinExistence type="predicted"/>
<feature type="modified residue" description="Phosphohistidine" evidence="2">
    <location>
        <position position="58"/>
    </location>
</feature>
<dbReference type="Proteomes" id="UP000249898">
    <property type="component" value="Chromosome"/>
</dbReference>
<organism evidence="4 5">
    <name type="scientific">Marinomonas primoryensis</name>
    <dbReference type="NCBI Taxonomy" id="178399"/>
    <lineage>
        <taxon>Bacteria</taxon>
        <taxon>Pseudomonadati</taxon>
        <taxon>Pseudomonadota</taxon>
        <taxon>Gammaproteobacteria</taxon>
        <taxon>Oceanospirillales</taxon>
        <taxon>Oceanospirillaceae</taxon>
        <taxon>Marinomonas</taxon>
    </lineage>
</organism>
<gene>
    <name evidence="4" type="ORF">A8139_00635</name>
</gene>
<keyword evidence="2" id="KW-0597">Phosphoprotein</keyword>
<evidence type="ECO:0000313" key="5">
    <source>
        <dbReference type="Proteomes" id="UP000249898"/>
    </source>
</evidence>
<feature type="domain" description="HPt" evidence="3">
    <location>
        <begin position="19"/>
        <end position="115"/>
    </location>
</feature>
<reference evidence="4 5" key="1">
    <citation type="submission" date="2016-06" db="EMBL/GenBank/DDBJ databases">
        <title>The sequenced genome of the ice-adhering bacterium Marinomonas primoryensis, from Antarctica.</title>
        <authorList>
            <person name="Graham L."/>
            <person name="Vance T.D.R."/>
            <person name="Davies P.L."/>
        </authorList>
    </citation>
    <scope>NUCLEOTIDE SEQUENCE [LARGE SCALE GENOMIC DNA]</scope>
    <source>
        <strain evidence="4 5">AceL</strain>
    </source>
</reference>
<name>A0A2Z4PMH3_9GAMM</name>
<dbReference type="OrthoDB" id="6106485at2"/>
<dbReference type="GO" id="GO:0004672">
    <property type="term" value="F:protein kinase activity"/>
    <property type="evidence" value="ECO:0007669"/>
    <property type="project" value="UniProtKB-ARBA"/>
</dbReference>
<dbReference type="Pfam" id="PF01627">
    <property type="entry name" value="Hpt"/>
    <property type="match status" value="1"/>
</dbReference>
<evidence type="ECO:0000256" key="2">
    <source>
        <dbReference type="PROSITE-ProRule" id="PRU00110"/>
    </source>
</evidence>
<evidence type="ECO:0000256" key="1">
    <source>
        <dbReference type="ARBA" id="ARBA00023012"/>
    </source>
</evidence>
<protein>
    <recommendedName>
        <fullName evidence="3">HPt domain-containing protein</fullName>
    </recommendedName>
</protein>
<dbReference type="PROSITE" id="PS50894">
    <property type="entry name" value="HPT"/>
    <property type="match status" value="1"/>
</dbReference>
<dbReference type="InterPro" id="IPR036641">
    <property type="entry name" value="HPT_dom_sf"/>
</dbReference>
<dbReference type="Gene3D" id="1.20.120.160">
    <property type="entry name" value="HPT domain"/>
    <property type="match status" value="1"/>
</dbReference>
<sequence length="115" mass="13034">MFEVKVFDNTDYESRLACNHELMVLVAGEFIKEAAGLLDALQAHMEGQDLHNFDLVVHRLKGAALEVSAYRFCRLIGEVEVLVAQRNSDALPKSLMALREEFRSLVFVLNQELLL</sequence>